<dbReference type="InterPro" id="IPR013122">
    <property type="entry name" value="PKD1_2_channel"/>
</dbReference>
<feature type="transmembrane region" description="Helical" evidence="6">
    <location>
        <begin position="177"/>
        <end position="200"/>
    </location>
</feature>
<feature type="transmembrane region" description="Helical" evidence="6">
    <location>
        <begin position="109"/>
        <end position="128"/>
    </location>
</feature>
<evidence type="ECO:0000256" key="3">
    <source>
        <dbReference type="ARBA" id="ARBA00022989"/>
    </source>
</evidence>
<feature type="region of interest" description="Disordered" evidence="5">
    <location>
        <begin position="397"/>
        <end position="443"/>
    </location>
</feature>
<evidence type="ECO:0000256" key="1">
    <source>
        <dbReference type="ARBA" id="ARBA00004141"/>
    </source>
</evidence>
<dbReference type="GO" id="GO:0016020">
    <property type="term" value="C:membrane"/>
    <property type="evidence" value="ECO:0007669"/>
    <property type="project" value="UniProtKB-SubCell"/>
</dbReference>
<evidence type="ECO:0000256" key="6">
    <source>
        <dbReference type="SAM" id="Phobius"/>
    </source>
</evidence>
<proteinExistence type="predicted"/>
<dbReference type="InterPro" id="IPR039031">
    <property type="entry name" value="Mucolipin"/>
</dbReference>
<name>A0A7S3P0P5_EUPCR</name>
<evidence type="ECO:0000256" key="5">
    <source>
        <dbReference type="SAM" id="MobiDB-lite"/>
    </source>
</evidence>
<dbReference type="AlphaFoldDB" id="A0A7S3P0P5"/>
<keyword evidence="4 6" id="KW-0472">Membrane</keyword>
<dbReference type="PANTHER" id="PTHR12127:SF7">
    <property type="entry name" value="SD02261P"/>
    <property type="match status" value="1"/>
</dbReference>
<dbReference type="PANTHER" id="PTHR12127">
    <property type="entry name" value="MUCOLIPIN"/>
    <property type="match status" value="1"/>
</dbReference>
<dbReference type="Gene3D" id="1.10.287.70">
    <property type="match status" value="1"/>
</dbReference>
<feature type="transmembrane region" description="Helical" evidence="6">
    <location>
        <begin position="140"/>
        <end position="157"/>
    </location>
</feature>
<dbReference type="Pfam" id="PF08016">
    <property type="entry name" value="PKD_channel"/>
    <property type="match status" value="1"/>
</dbReference>
<sequence>MIVAGSSLFFNIRYIFNIARNFRQMKNKYQKSQNSKKRKKRDYKKKLHKISKKNKIESGVLTAINESKSEKSKISKYMPVIDLDQDDDFIPPDWDDLTKKDKLKLFNTWSLIVIFGCIFLIMGSLFLITNTRSISFTGELFLGLGSMLTWFSFLRYYQNTKGFNIISNTIENSFEIVVKALAGIMPIFIGFGLLGTCLFWRSYRFTDLSTSMFTLFATMNGDMIWDVWHDIDSINFLLAQLFLYSFILLSICLIFNVFIVIIEDGYIMQKFFARTDWVRGVNQRTSLHRAEHMIKGHGNRELNKHTDNLIPPVPGYQDIHDMSHSHFAESAPAQNPNKMDIPMLNGAPLPHDGDPFIRIIKKSKKDIKSRKALVQMLRHEKIEILNARQALKLYQMGENERSSSQQVRRSQDRDISIELKEEERKDEESPFVKMSSNPNDNMTPEQIAMQIQDLVTRFQNQYNESVENIPVGHPNYEQLVENEKQKYQMNADFIKKTLGDLTLD</sequence>
<evidence type="ECO:0000313" key="8">
    <source>
        <dbReference type="EMBL" id="CAE0391450.1"/>
    </source>
</evidence>
<keyword evidence="3 6" id="KW-1133">Transmembrane helix</keyword>
<evidence type="ECO:0000256" key="4">
    <source>
        <dbReference type="ARBA" id="ARBA00023136"/>
    </source>
</evidence>
<feature type="compositionally biased region" description="Polar residues" evidence="5">
    <location>
        <begin position="434"/>
        <end position="443"/>
    </location>
</feature>
<feature type="transmembrane region" description="Helical" evidence="6">
    <location>
        <begin position="241"/>
        <end position="262"/>
    </location>
</feature>
<dbReference type="EMBL" id="HBIK01034967">
    <property type="protein sequence ID" value="CAE0391450.1"/>
    <property type="molecule type" value="Transcribed_RNA"/>
</dbReference>
<gene>
    <name evidence="8" type="ORF">ECRA1380_LOCUS16426</name>
</gene>
<evidence type="ECO:0000259" key="7">
    <source>
        <dbReference type="Pfam" id="PF08016"/>
    </source>
</evidence>
<evidence type="ECO:0000256" key="2">
    <source>
        <dbReference type="ARBA" id="ARBA00022692"/>
    </source>
</evidence>
<accession>A0A7S3P0P5</accession>
<feature type="compositionally biased region" description="Basic and acidic residues" evidence="5">
    <location>
        <begin position="409"/>
        <end position="430"/>
    </location>
</feature>
<protein>
    <recommendedName>
        <fullName evidence="7">Polycystin cation channel PKD1/PKD2 domain-containing protein</fullName>
    </recommendedName>
</protein>
<keyword evidence="2 6" id="KW-0812">Transmembrane</keyword>
<dbReference type="GO" id="GO:0072345">
    <property type="term" value="F:NAADP-sensitive calcium-release channel activity"/>
    <property type="evidence" value="ECO:0007669"/>
    <property type="project" value="TreeGrafter"/>
</dbReference>
<feature type="domain" description="Polycystin cation channel PKD1/PKD2" evidence="7">
    <location>
        <begin position="146"/>
        <end position="266"/>
    </location>
</feature>
<reference evidence="8" key="1">
    <citation type="submission" date="2021-01" db="EMBL/GenBank/DDBJ databases">
        <authorList>
            <person name="Corre E."/>
            <person name="Pelletier E."/>
            <person name="Niang G."/>
            <person name="Scheremetjew M."/>
            <person name="Finn R."/>
            <person name="Kale V."/>
            <person name="Holt S."/>
            <person name="Cochrane G."/>
            <person name="Meng A."/>
            <person name="Brown T."/>
            <person name="Cohen L."/>
        </authorList>
    </citation>
    <scope>NUCLEOTIDE SEQUENCE</scope>
    <source>
        <strain evidence="8">CT5</strain>
    </source>
</reference>
<comment type="subcellular location">
    <subcellularLocation>
        <location evidence="1">Membrane</location>
        <topology evidence="1">Multi-pass membrane protein</topology>
    </subcellularLocation>
</comment>
<organism evidence="8">
    <name type="scientific">Euplotes crassus</name>
    <dbReference type="NCBI Taxonomy" id="5936"/>
    <lineage>
        <taxon>Eukaryota</taxon>
        <taxon>Sar</taxon>
        <taxon>Alveolata</taxon>
        <taxon>Ciliophora</taxon>
        <taxon>Intramacronucleata</taxon>
        <taxon>Spirotrichea</taxon>
        <taxon>Hypotrichia</taxon>
        <taxon>Euplotida</taxon>
        <taxon>Euplotidae</taxon>
        <taxon>Moneuplotes</taxon>
    </lineage>
</organism>